<dbReference type="NCBIfam" id="TIGR01451">
    <property type="entry name" value="B_ant_repeat"/>
    <property type="match status" value="2"/>
</dbReference>
<evidence type="ECO:0000313" key="5">
    <source>
        <dbReference type="EMBL" id="QTR44735.1"/>
    </source>
</evidence>
<feature type="chain" id="PRO_5047506709" evidence="2">
    <location>
        <begin position="30"/>
        <end position="518"/>
    </location>
</feature>
<accession>A0ABX7WMZ7</accession>
<name>A0ABX7WMZ7_9GAMM</name>
<gene>
    <name evidence="5" type="ORF">J9253_11875</name>
</gene>
<dbReference type="Gene3D" id="2.60.40.10">
    <property type="entry name" value="Immunoglobulins"/>
    <property type="match status" value="1"/>
</dbReference>
<reference evidence="5 6" key="1">
    <citation type="submission" date="2021-04" db="EMBL/GenBank/DDBJ databases">
        <title>Genomics, taxonomy and metabolism of representatives of sulfur bacteria of the genus Thiothrix: Thiothrix fructosivorans QT, Thiothrix unzii A1T and three new species, Thiothrix subterranea sp. nov., Thiothrix litoralis sp. nov. and 'Candidatus Thiothrix anitrata' sp. nov.</title>
        <authorList>
            <person name="Ravin N.V."/>
            <person name="Smolyakov D."/>
            <person name="Rudenko T.S."/>
            <person name="Mardanov A.V."/>
            <person name="Beletsky A.V."/>
            <person name="Markov N.D."/>
            <person name="Fomenkov A.I."/>
            <person name="Roberts R.J."/>
            <person name="Karnachuk O.V."/>
            <person name="Novikov A."/>
            <person name="Grabovich M.Y."/>
        </authorList>
    </citation>
    <scope>NUCLEOTIDE SEQUENCE [LARGE SCALE GENOMIC DNA]</scope>
    <source>
        <strain evidence="5 6">AS</strain>
    </source>
</reference>
<keyword evidence="6" id="KW-1185">Reference proteome</keyword>
<evidence type="ECO:0000313" key="6">
    <source>
        <dbReference type="Proteomes" id="UP000672039"/>
    </source>
</evidence>
<dbReference type="InterPro" id="IPR013783">
    <property type="entry name" value="Ig-like_fold"/>
</dbReference>
<evidence type="ECO:0000259" key="3">
    <source>
        <dbReference type="Pfam" id="PF01345"/>
    </source>
</evidence>
<dbReference type="InterPro" id="IPR047589">
    <property type="entry name" value="DUF11_rpt"/>
</dbReference>
<feature type="region of interest" description="Disordered" evidence="1">
    <location>
        <begin position="366"/>
        <end position="407"/>
    </location>
</feature>
<dbReference type="EMBL" id="CP072801">
    <property type="protein sequence ID" value="QTR44735.1"/>
    <property type="molecule type" value="Genomic_DNA"/>
</dbReference>
<feature type="domain" description="GEVED" evidence="4">
    <location>
        <begin position="159"/>
        <end position="242"/>
    </location>
</feature>
<feature type="domain" description="DUF11" evidence="3">
    <location>
        <begin position="422"/>
        <end position="517"/>
    </location>
</feature>
<evidence type="ECO:0000259" key="4">
    <source>
        <dbReference type="Pfam" id="PF20009"/>
    </source>
</evidence>
<feature type="domain" description="DUF11" evidence="3">
    <location>
        <begin position="273"/>
        <end position="369"/>
    </location>
</feature>
<dbReference type="InterPro" id="IPR051172">
    <property type="entry name" value="Chlamydia_OmcB"/>
</dbReference>
<keyword evidence="2" id="KW-0732">Signal</keyword>
<dbReference type="Pfam" id="PF01345">
    <property type="entry name" value="DUF11"/>
    <property type="match status" value="2"/>
</dbReference>
<dbReference type="PANTHER" id="PTHR34819:SF3">
    <property type="entry name" value="CELL SURFACE PROTEIN"/>
    <property type="match status" value="1"/>
</dbReference>
<organism evidence="5 6">
    <name type="scientific">Thiothrix litoralis</name>
    <dbReference type="NCBI Taxonomy" id="2891210"/>
    <lineage>
        <taxon>Bacteria</taxon>
        <taxon>Pseudomonadati</taxon>
        <taxon>Pseudomonadota</taxon>
        <taxon>Gammaproteobacteria</taxon>
        <taxon>Thiotrichales</taxon>
        <taxon>Thiotrichaceae</taxon>
        <taxon>Thiothrix</taxon>
    </lineage>
</organism>
<dbReference type="Pfam" id="PF20009">
    <property type="entry name" value="GEVED"/>
    <property type="match status" value="1"/>
</dbReference>
<dbReference type="InterPro" id="IPR001434">
    <property type="entry name" value="OmcB-like_DUF11"/>
</dbReference>
<dbReference type="Proteomes" id="UP000672039">
    <property type="component" value="Chromosome"/>
</dbReference>
<proteinExistence type="predicted"/>
<dbReference type="Gene3D" id="2.60.40.1170">
    <property type="entry name" value="Mu homology domain, subdomain B"/>
    <property type="match status" value="1"/>
</dbReference>
<dbReference type="PANTHER" id="PTHR34819">
    <property type="entry name" value="LARGE CYSTEINE-RICH PERIPLASMIC PROTEIN OMCB"/>
    <property type="match status" value="1"/>
</dbReference>
<feature type="signal peptide" evidence="2">
    <location>
        <begin position="1"/>
        <end position="29"/>
    </location>
</feature>
<dbReference type="InterPro" id="IPR045474">
    <property type="entry name" value="GEVED"/>
</dbReference>
<dbReference type="RefSeq" id="WP_210221190.1">
    <property type="nucleotide sequence ID" value="NZ_CP072801.1"/>
</dbReference>
<evidence type="ECO:0000256" key="1">
    <source>
        <dbReference type="SAM" id="MobiDB-lite"/>
    </source>
</evidence>
<protein>
    <submittedName>
        <fullName evidence="5">DUF11 domain-containing protein</fullName>
    </submittedName>
</protein>
<sequence>MMKNKTNLKGLLLTCCAVGVLVAANQSWAADITNCAEVSATTEIDVDSQPNNMSGTTVVEDDESCAPVTVNIVYDFGDAPDSYKTSLAKGGAQHEVVPWLKLGAAIDDEADAPTPLGADADKDGADEDGINISSLVVGQKNVKLQTTTAPVNTSGADAYLGCWIDYDANGTFDAGEFGSAVVPNNNAAQIDVTMPDVPVTTTAGDSYARCRLSNVALTATDAAGTLADTTGFADGEVEDYKISFTAQPTFDLALMKRVKTPAPDATDPTLPVSLSVGDTVTFEMTVSNQGGVEATAITVTDYIPTGLKLADASAAQWTVVGNIATLTTPIASLAANASTTLDITFTVESTAVLGALENAAEISAATGVDGSGNPLTDKDSTPDATNDDTVKDDVVSEDGKADKANDEDDHDIAKITIVPKADVELTKTVADDKGAAITDVRRGQTVVYTLSVTNKGPNVATGVVITDVLPSTLEYVAPASPNPEVVYDTATRTLTWTVAGSLPADGAVKSLAISAMVK</sequence>
<feature type="compositionally biased region" description="Basic and acidic residues" evidence="1">
    <location>
        <begin position="388"/>
        <end position="404"/>
    </location>
</feature>
<evidence type="ECO:0000256" key="2">
    <source>
        <dbReference type="SAM" id="SignalP"/>
    </source>
</evidence>